<feature type="transmembrane region" description="Helical" evidence="8">
    <location>
        <begin position="40"/>
        <end position="63"/>
    </location>
</feature>
<evidence type="ECO:0000256" key="1">
    <source>
        <dbReference type="ARBA" id="ARBA00004370"/>
    </source>
</evidence>
<keyword evidence="3 8" id="KW-0812">Transmembrane</keyword>
<dbReference type="InterPro" id="IPR006593">
    <property type="entry name" value="Cyt_b561/ferric_Rdtase_TM"/>
</dbReference>
<feature type="transmembrane region" description="Helical" evidence="8">
    <location>
        <begin position="75"/>
        <end position="94"/>
    </location>
</feature>
<keyword evidence="9" id="KW-0732">Signal</keyword>
<feature type="transmembrane region" description="Helical" evidence="8">
    <location>
        <begin position="106"/>
        <end position="125"/>
    </location>
</feature>
<dbReference type="PANTHER" id="PTHR47797">
    <property type="entry name" value="DEHYDROGENASE, PUTATIVE (AFU_ORTHOLOGUE AFUA_8G05805)-RELATED"/>
    <property type="match status" value="1"/>
</dbReference>
<keyword evidence="2" id="KW-0813">Transport</keyword>
<feature type="region of interest" description="Disordered" evidence="7">
    <location>
        <begin position="203"/>
        <end position="222"/>
    </location>
</feature>
<dbReference type="Pfam" id="PF10348">
    <property type="entry name" value="DUF2427"/>
    <property type="match status" value="1"/>
</dbReference>
<name>A0A2B7WFR6_9EURO</name>
<sequence>MIIKTFQTLVSILVFASLPSIANANVIYQDLHLIPQFAKVHGIVMGVAFVIVFPLGSLLIRALRTKGSTWIHATWQLLGWVLMVAGLATGIRLGKIINLLHNNTHTILGTVIVVLMLIQPFIGFVHHRRFLATQQHGTWTHVHVWFGRTLILLGIINGGLGLQLAGNTKAGTIVYGVVAGLVGAACFSMVVFVEARKRNQQVDARETSSETGAEERSKKCTP</sequence>
<evidence type="ECO:0000256" key="9">
    <source>
        <dbReference type="SAM" id="SignalP"/>
    </source>
</evidence>
<evidence type="ECO:0000259" key="10">
    <source>
        <dbReference type="PROSITE" id="PS50939"/>
    </source>
</evidence>
<evidence type="ECO:0000256" key="2">
    <source>
        <dbReference type="ARBA" id="ARBA00022448"/>
    </source>
</evidence>
<dbReference type="PANTHER" id="PTHR47797:SF1">
    <property type="entry name" value="CYTOCHROME B561 DOMAIN-CONTAINING PROTEIN-RELATED"/>
    <property type="match status" value="1"/>
</dbReference>
<dbReference type="Proteomes" id="UP000223968">
    <property type="component" value="Unassembled WGS sequence"/>
</dbReference>
<evidence type="ECO:0000313" key="12">
    <source>
        <dbReference type="Proteomes" id="UP000223968"/>
    </source>
</evidence>
<reference evidence="11 12" key="1">
    <citation type="submission" date="2017-10" db="EMBL/GenBank/DDBJ databases">
        <title>Comparative genomics in systemic dimorphic fungi from Ajellomycetaceae.</title>
        <authorList>
            <person name="Munoz J.F."/>
            <person name="Mcewen J.G."/>
            <person name="Clay O.K."/>
            <person name="Cuomo C.A."/>
        </authorList>
    </citation>
    <scope>NUCLEOTIDE SEQUENCE [LARGE SCALE GENOMIC DNA]</scope>
    <source>
        <strain evidence="11 12">UAMH5409</strain>
    </source>
</reference>
<evidence type="ECO:0000256" key="3">
    <source>
        <dbReference type="ARBA" id="ARBA00022692"/>
    </source>
</evidence>
<keyword evidence="4" id="KW-0249">Electron transport</keyword>
<keyword evidence="5 8" id="KW-1133">Transmembrane helix</keyword>
<evidence type="ECO:0000256" key="4">
    <source>
        <dbReference type="ARBA" id="ARBA00022982"/>
    </source>
</evidence>
<gene>
    <name evidence="11" type="ORF">AJ79_10017</name>
</gene>
<evidence type="ECO:0000313" key="11">
    <source>
        <dbReference type="EMBL" id="PGG95506.1"/>
    </source>
</evidence>
<accession>A0A2B7WFR6</accession>
<proteinExistence type="predicted"/>
<keyword evidence="12" id="KW-1185">Reference proteome</keyword>
<evidence type="ECO:0000256" key="7">
    <source>
        <dbReference type="SAM" id="MobiDB-lite"/>
    </source>
</evidence>
<feature type="transmembrane region" description="Helical" evidence="8">
    <location>
        <begin position="172"/>
        <end position="193"/>
    </location>
</feature>
<organism evidence="11 12">
    <name type="scientific">Helicocarpus griseus UAMH5409</name>
    <dbReference type="NCBI Taxonomy" id="1447875"/>
    <lineage>
        <taxon>Eukaryota</taxon>
        <taxon>Fungi</taxon>
        <taxon>Dikarya</taxon>
        <taxon>Ascomycota</taxon>
        <taxon>Pezizomycotina</taxon>
        <taxon>Eurotiomycetes</taxon>
        <taxon>Eurotiomycetidae</taxon>
        <taxon>Onygenales</taxon>
        <taxon>Ajellomycetaceae</taxon>
        <taxon>Helicocarpus</taxon>
    </lineage>
</organism>
<dbReference type="STRING" id="1447875.A0A2B7WFR6"/>
<comment type="subcellular location">
    <subcellularLocation>
        <location evidence="1">Membrane</location>
    </subcellularLocation>
</comment>
<evidence type="ECO:0000256" key="6">
    <source>
        <dbReference type="ARBA" id="ARBA00023136"/>
    </source>
</evidence>
<dbReference type="SMART" id="SM00665">
    <property type="entry name" value="B561"/>
    <property type="match status" value="1"/>
</dbReference>
<dbReference type="AlphaFoldDB" id="A0A2B7WFR6"/>
<comment type="caution">
    <text evidence="11">The sequence shown here is derived from an EMBL/GenBank/DDBJ whole genome shotgun (WGS) entry which is preliminary data.</text>
</comment>
<dbReference type="EMBL" id="PDNB01000338">
    <property type="protein sequence ID" value="PGG95506.1"/>
    <property type="molecule type" value="Genomic_DNA"/>
</dbReference>
<evidence type="ECO:0000256" key="5">
    <source>
        <dbReference type="ARBA" id="ARBA00022989"/>
    </source>
</evidence>
<dbReference type="InterPro" id="IPR018825">
    <property type="entry name" value="DUF2427"/>
</dbReference>
<feature type="chain" id="PRO_5012586565" description="Cytochrome b561 domain-containing protein" evidence="9">
    <location>
        <begin position="25"/>
        <end position="222"/>
    </location>
</feature>
<dbReference type="Gene3D" id="1.20.120.1770">
    <property type="match status" value="1"/>
</dbReference>
<feature type="signal peptide" evidence="9">
    <location>
        <begin position="1"/>
        <end position="24"/>
    </location>
</feature>
<dbReference type="PROSITE" id="PS50939">
    <property type="entry name" value="CYTOCHROME_B561"/>
    <property type="match status" value="1"/>
</dbReference>
<feature type="domain" description="Cytochrome b561" evidence="10">
    <location>
        <begin position="2"/>
        <end position="198"/>
    </location>
</feature>
<protein>
    <recommendedName>
        <fullName evidence="10">Cytochrome b561 domain-containing protein</fullName>
    </recommendedName>
</protein>
<dbReference type="CDD" id="cd08760">
    <property type="entry name" value="Cyt_b561_FRRS1_like"/>
    <property type="match status" value="1"/>
</dbReference>
<dbReference type="GO" id="GO:0016020">
    <property type="term" value="C:membrane"/>
    <property type="evidence" value="ECO:0007669"/>
    <property type="project" value="UniProtKB-SubCell"/>
</dbReference>
<keyword evidence="6 8" id="KW-0472">Membrane</keyword>
<feature type="transmembrane region" description="Helical" evidence="8">
    <location>
        <begin position="145"/>
        <end position="166"/>
    </location>
</feature>
<dbReference type="OrthoDB" id="19261at2759"/>
<evidence type="ECO:0000256" key="8">
    <source>
        <dbReference type="SAM" id="Phobius"/>
    </source>
</evidence>